<evidence type="ECO:0000313" key="2">
    <source>
        <dbReference type="Proteomes" id="UP001165190"/>
    </source>
</evidence>
<organism evidence="1 2">
    <name type="scientific">Hibiscus trionum</name>
    <name type="common">Flower of an hour</name>
    <dbReference type="NCBI Taxonomy" id="183268"/>
    <lineage>
        <taxon>Eukaryota</taxon>
        <taxon>Viridiplantae</taxon>
        <taxon>Streptophyta</taxon>
        <taxon>Embryophyta</taxon>
        <taxon>Tracheophyta</taxon>
        <taxon>Spermatophyta</taxon>
        <taxon>Magnoliopsida</taxon>
        <taxon>eudicotyledons</taxon>
        <taxon>Gunneridae</taxon>
        <taxon>Pentapetalae</taxon>
        <taxon>rosids</taxon>
        <taxon>malvids</taxon>
        <taxon>Malvales</taxon>
        <taxon>Malvaceae</taxon>
        <taxon>Malvoideae</taxon>
        <taxon>Hibiscus</taxon>
    </lineage>
</organism>
<name>A0A9W7ISV1_HIBTR</name>
<comment type="caution">
    <text evidence="1">The sequence shown here is derived from an EMBL/GenBank/DDBJ whole genome shotgun (WGS) entry which is preliminary data.</text>
</comment>
<dbReference type="AlphaFoldDB" id="A0A9W7ISV1"/>
<dbReference type="OrthoDB" id="1000249at2759"/>
<accession>A0A9W7ISV1</accession>
<evidence type="ECO:0008006" key="3">
    <source>
        <dbReference type="Google" id="ProtNLM"/>
    </source>
</evidence>
<protein>
    <recommendedName>
        <fullName evidence="3">Reverse transcriptase</fullName>
    </recommendedName>
</protein>
<proteinExistence type="predicted"/>
<dbReference type="Proteomes" id="UP001165190">
    <property type="component" value="Unassembled WGS sequence"/>
</dbReference>
<reference evidence="1" key="1">
    <citation type="submission" date="2023-05" db="EMBL/GenBank/DDBJ databases">
        <title>Genome and transcriptome analyses reveal genes involved in the formation of fine ridges on petal epidermal cells in Hibiscus trionum.</title>
        <authorList>
            <person name="Koshimizu S."/>
            <person name="Masuda S."/>
            <person name="Ishii T."/>
            <person name="Shirasu K."/>
            <person name="Hoshino A."/>
            <person name="Arita M."/>
        </authorList>
    </citation>
    <scope>NUCLEOTIDE SEQUENCE</scope>
    <source>
        <strain evidence="1">Hamamatsu line</strain>
    </source>
</reference>
<evidence type="ECO:0000313" key="1">
    <source>
        <dbReference type="EMBL" id="GMJ01671.1"/>
    </source>
</evidence>
<gene>
    <name evidence="1" type="ORF">HRI_003836300</name>
</gene>
<dbReference type="EMBL" id="BSYR01000035">
    <property type="protein sequence ID" value="GMJ01671.1"/>
    <property type="molecule type" value="Genomic_DNA"/>
</dbReference>
<sequence length="126" mass="14689">MWRQKSRINWLQQGDLNTNFFHRAVKIRAKRNAIHGANLGEKGAALPKALKQKVFYHFRKQFSCKNRNWDAIFNLEFSKISSKEAEELENPFTLEEIKEAIWSCENSKAPGSDGFNAFFFKNVGIY</sequence>
<keyword evidence="2" id="KW-1185">Reference proteome</keyword>